<evidence type="ECO:0000256" key="1">
    <source>
        <dbReference type="ARBA" id="ARBA00006484"/>
    </source>
</evidence>
<reference evidence="3 4" key="1">
    <citation type="submission" date="2017-06" db="EMBL/GenBank/DDBJ databases">
        <authorList>
            <person name="Kim H.J."/>
            <person name="Triplett B.A."/>
        </authorList>
    </citation>
    <scope>NUCLEOTIDE SEQUENCE [LARGE SCALE GENOMIC DNA]</scope>
    <source>
        <strain evidence="3 4">DSM 14713</strain>
    </source>
</reference>
<dbReference type="KEGG" id="mbd:MEBOL_002771"/>
<proteinExistence type="inferred from homology"/>
<dbReference type="PANTHER" id="PTHR24321">
    <property type="entry name" value="DEHYDROGENASES, SHORT CHAIN"/>
    <property type="match status" value="1"/>
</dbReference>
<comment type="similarity">
    <text evidence="1">Belongs to the short-chain dehydrogenases/reductases (SDR) family.</text>
</comment>
<dbReference type="SUPFAM" id="SSF51735">
    <property type="entry name" value="NAD(P)-binding Rossmann-fold domains"/>
    <property type="match status" value="1"/>
</dbReference>
<sequence length="250" mass="25517">MSDFAGKVAIVTGAGSGIGEAIAKRLLAGGARVALVDIQADRVQAVAARFDPSGASTLAVTADVSDARAVEEMVAQTLTRFGALHVAVNNAGFTGQVGVNTGEYAPEEWRRVLATNLDGIFHGLRFELPAIQASGGGAIVNMTSAAGLVGVEGEPAYVASKHGIVGLTRAAALEYATKGVRINAIAPGFIATPDVLAMPAKERGAVAALHPMGRMGEPHEVAELTAFLLSDRASFITGSVHVIDGGYSAR</sequence>
<dbReference type="FunFam" id="3.40.50.720:FF:000084">
    <property type="entry name" value="Short-chain dehydrogenase reductase"/>
    <property type="match status" value="1"/>
</dbReference>
<dbReference type="OrthoDB" id="5457012at2"/>
<dbReference type="InterPro" id="IPR002347">
    <property type="entry name" value="SDR_fam"/>
</dbReference>
<dbReference type="PRINTS" id="PR00081">
    <property type="entry name" value="GDHRDH"/>
</dbReference>
<dbReference type="Gene3D" id="3.40.50.720">
    <property type="entry name" value="NAD(P)-binding Rossmann-like Domain"/>
    <property type="match status" value="1"/>
</dbReference>
<dbReference type="InterPro" id="IPR020904">
    <property type="entry name" value="Sc_DH/Rdtase_CS"/>
</dbReference>
<keyword evidence="2" id="KW-0560">Oxidoreductase</keyword>
<gene>
    <name evidence="3" type="ORF">MEBOL_002771</name>
</gene>
<protein>
    <submittedName>
        <fullName evidence="3">Short-chain dehydrogenase</fullName>
    </submittedName>
</protein>
<dbReference type="AlphaFoldDB" id="A0A250IDT5"/>
<dbReference type="Proteomes" id="UP000217289">
    <property type="component" value="Chromosome"/>
</dbReference>
<dbReference type="NCBIfam" id="NF005559">
    <property type="entry name" value="PRK07231.1"/>
    <property type="match status" value="1"/>
</dbReference>
<dbReference type="RefSeq" id="WP_095977898.1">
    <property type="nucleotide sequence ID" value="NZ_CP022163.1"/>
</dbReference>
<dbReference type="Pfam" id="PF13561">
    <property type="entry name" value="adh_short_C2"/>
    <property type="match status" value="1"/>
</dbReference>
<evidence type="ECO:0000313" key="3">
    <source>
        <dbReference type="EMBL" id="ATB29322.1"/>
    </source>
</evidence>
<accession>A0A250IDT5</accession>
<dbReference type="PROSITE" id="PS00061">
    <property type="entry name" value="ADH_SHORT"/>
    <property type="match status" value="1"/>
</dbReference>
<organism evidence="3 4">
    <name type="scientific">Melittangium boletus DSM 14713</name>
    <dbReference type="NCBI Taxonomy" id="1294270"/>
    <lineage>
        <taxon>Bacteria</taxon>
        <taxon>Pseudomonadati</taxon>
        <taxon>Myxococcota</taxon>
        <taxon>Myxococcia</taxon>
        <taxon>Myxococcales</taxon>
        <taxon>Cystobacterineae</taxon>
        <taxon>Archangiaceae</taxon>
        <taxon>Melittangium</taxon>
    </lineage>
</organism>
<dbReference type="PANTHER" id="PTHR24321:SF8">
    <property type="entry name" value="ESTRADIOL 17-BETA-DEHYDROGENASE 8-RELATED"/>
    <property type="match status" value="1"/>
</dbReference>
<name>A0A250IDT5_9BACT</name>
<dbReference type="PRINTS" id="PR00080">
    <property type="entry name" value="SDRFAMILY"/>
</dbReference>
<dbReference type="GO" id="GO:0016491">
    <property type="term" value="F:oxidoreductase activity"/>
    <property type="evidence" value="ECO:0007669"/>
    <property type="project" value="UniProtKB-KW"/>
</dbReference>
<evidence type="ECO:0000256" key="2">
    <source>
        <dbReference type="ARBA" id="ARBA00023002"/>
    </source>
</evidence>
<dbReference type="InterPro" id="IPR036291">
    <property type="entry name" value="NAD(P)-bd_dom_sf"/>
</dbReference>
<evidence type="ECO:0000313" key="4">
    <source>
        <dbReference type="Proteomes" id="UP000217289"/>
    </source>
</evidence>
<keyword evidence="4" id="KW-1185">Reference proteome</keyword>
<dbReference type="EMBL" id="CP022163">
    <property type="protein sequence ID" value="ATB29322.1"/>
    <property type="molecule type" value="Genomic_DNA"/>
</dbReference>